<feature type="transmembrane region" description="Helical" evidence="10">
    <location>
        <begin position="266"/>
        <end position="285"/>
    </location>
</feature>
<feature type="transmembrane region" description="Helical" evidence="10">
    <location>
        <begin position="202"/>
        <end position="227"/>
    </location>
</feature>
<evidence type="ECO:0000256" key="7">
    <source>
        <dbReference type="ARBA" id="ARBA00023136"/>
    </source>
</evidence>
<dbReference type="InterPro" id="IPR001499">
    <property type="entry name" value="GPCR_STE3"/>
</dbReference>
<gene>
    <name evidence="11" type="ORF">OH76DRAFT_1457799</name>
</gene>
<feature type="transmembrane region" description="Helical" evidence="10">
    <location>
        <begin position="156"/>
        <end position="181"/>
    </location>
</feature>
<dbReference type="PANTHER" id="PTHR28097">
    <property type="entry name" value="PHEROMONE A FACTOR RECEPTOR"/>
    <property type="match status" value="1"/>
</dbReference>
<accession>A0A371CXD1</accession>
<dbReference type="Proteomes" id="UP000256964">
    <property type="component" value="Unassembled WGS sequence"/>
</dbReference>
<evidence type="ECO:0000256" key="8">
    <source>
        <dbReference type="ARBA" id="ARBA00023170"/>
    </source>
</evidence>
<keyword evidence="8 11" id="KW-0675">Receptor</keyword>
<feature type="transmembrane region" description="Helical" evidence="10">
    <location>
        <begin position="32"/>
        <end position="51"/>
    </location>
</feature>
<dbReference type="PRINTS" id="PR00899">
    <property type="entry name" value="GPCRSTE3"/>
</dbReference>
<evidence type="ECO:0000256" key="9">
    <source>
        <dbReference type="ARBA" id="ARBA00023224"/>
    </source>
</evidence>
<comment type="subcellular location">
    <subcellularLocation>
        <location evidence="1">Membrane</location>
        <topology evidence="1">Multi-pass membrane protein</topology>
    </subcellularLocation>
</comment>
<feature type="transmembrane region" description="Helical" evidence="10">
    <location>
        <begin position="71"/>
        <end position="90"/>
    </location>
</feature>
<evidence type="ECO:0000313" key="11">
    <source>
        <dbReference type="EMBL" id="RDX44931.1"/>
    </source>
</evidence>
<keyword evidence="9" id="KW-0807">Transducer</keyword>
<keyword evidence="12" id="KW-1185">Reference proteome</keyword>
<dbReference type="InterPro" id="IPR001546">
    <property type="entry name" value="GPCR_Pheromne_A_rcpt"/>
</dbReference>
<feature type="transmembrane region" description="Helical" evidence="10">
    <location>
        <begin position="111"/>
        <end position="131"/>
    </location>
</feature>
<evidence type="ECO:0000256" key="4">
    <source>
        <dbReference type="ARBA" id="ARBA00022692"/>
    </source>
</evidence>
<feature type="transmembrane region" description="Helical" evidence="10">
    <location>
        <begin position="6"/>
        <end position="25"/>
    </location>
</feature>
<dbReference type="GO" id="GO:0004933">
    <property type="term" value="F:mating-type a-factor pheromone receptor activity"/>
    <property type="evidence" value="ECO:0007669"/>
    <property type="project" value="InterPro"/>
</dbReference>
<dbReference type="PANTHER" id="PTHR28097:SF1">
    <property type="entry name" value="PHEROMONE A FACTOR RECEPTOR"/>
    <property type="match status" value="1"/>
</dbReference>
<evidence type="ECO:0000313" key="12">
    <source>
        <dbReference type="Proteomes" id="UP000256964"/>
    </source>
</evidence>
<keyword evidence="7 10" id="KW-0472">Membrane</keyword>
<dbReference type="GO" id="GO:0000750">
    <property type="term" value="P:pheromone-dependent signal transduction involved in conjugation with cellular fusion"/>
    <property type="evidence" value="ECO:0007669"/>
    <property type="project" value="TreeGrafter"/>
</dbReference>
<organism evidence="11 12">
    <name type="scientific">Lentinus brumalis</name>
    <dbReference type="NCBI Taxonomy" id="2498619"/>
    <lineage>
        <taxon>Eukaryota</taxon>
        <taxon>Fungi</taxon>
        <taxon>Dikarya</taxon>
        <taxon>Basidiomycota</taxon>
        <taxon>Agaricomycotina</taxon>
        <taxon>Agaricomycetes</taxon>
        <taxon>Polyporales</taxon>
        <taxon>Polyporaceae</taxon>
        <taxon>Lentinus</taxon>
    </lineage>
</organism>
<dbReference type="CDD" id="cd14966">
    <property type="entry name" value="7tmD_STE3"/>
    <property type="match status" value="1"/>
</dbReference>
<evidence type="ECO:0000256" key="1">
    <source>
        <dbReference type="ARBA" id="ARBA00004141"/>
    </source>
</evidence>
<evidence type="ECO:0000256" key="2">
    <source>
        <dbReference type="ARBA" id="ARBA00011085"/>
    </source>
</evidence>
<proteinExistence type="inferred from homology"/>
<keyword evidence="5 10" id="KW-1133">Transmembrane helix</keyword>
<keyword evidence="3" id="KW-0589">Pheromone response</keyword>
<reference evidence="11 12" key="1">
    <citation type="journal article" date="2018" name="Biotechnol. Biofuels">
        <title>Integrative visual omics of the white-rot fungus Polyporus brumalis exposes the biotechnological potential of its oxidative enzymes for delignifying raw plant biomass.</title>
        <authorList>
            <person name="Miyauchi S."/>
            <person name="Rancon A."/>
            <person name="Drula E."/>
            <person name="Hage H."/>
            <person name="Chaduli D."/>
            <person name="Favel A."/>
            <person name="Grisel S."/>
            <person name="Henrissat B."/>
            <person name="Herpoel-Gimbert I."/>
            <person name="Ruiz-Duenas F.J."/>
            <person name="Chevret D."/>
            <person name="Hainaut M."/>
            <person name="Lin J."/>
            <person name="Wang M."/>
            <person name="Pangilinan J."/>
            <person name="Lipzen A."/>
            <person name="Lesage-Meessen L."/>
            <person name="Navarro D."/>
            <person name="Riley R."/>
            <person name="Grigoriev I.V."/>
            <person name="Zhou S."/>
            <person name="Raouche S."/>
            <person name="Rosso M.N."/>
        </authorList>
    </citation>
    <scope>NUCLEOTIDE SEQUENCE [LARGE SCALE GENOMIC DNA]</scope>
    <source>
        <strain evidence="11 12">BRFM 1820</strain>
    </source>
</reference>
<keyword evidence="4 10" id="KW-0812">Transmembrane</keyword>
<dbReference type="AlphaFoldDB" id="A0A371CXD1"/>
<name>A0A371CXD1_9APHY</name>
<dbReference type="EMBL" id="KZ857443">
    <property type="protein sequence ID" value="RDX44931.1"/>
    <property type="molecule type" value="Genomic_DNA"/>
</dbReference>
<sequence length="315" mass="36355">MSAAPRAFASFLAAVLVLVPLPGHWRARNIPTLSLIAWLFFLNVAHGVNVIEWYDNIEIKLTIWCDIISKLIIGANMAIPASCFCLALRLEGIASVRSVKRTHSDKRRKMLSDIAICVGLPLIQMSLHYVVQGHRFDIVERFGCQPDTYVSVPEFFLIWFIPILLCLGTFVLGALAFWHFFKRRATFARHLAASSTGLTPSRYFRLMAMSLALMIWNLVVFALTLSFNYRPGLRPWTGWADVHSNWLHINRFPVFLIPSDTLRWTYFLWWTIPATAYMFFAFFAFGHDALIEYTGYFLWFKRNVGMDHYVLRTLS</sequence>
<evidence type="ECO:0000256" key="5">
    <source>
        <dbReference type="ARBA" id="ARBA00022989"/>
    </source>
</evidence>
<dbReference type="OrthoDB" id="2874149at2759"/>
<dbReference type="PRINTS" id="PR00900">
    <property type="entry name" value="PHEROMONEAR"/>
</dbReference>
<evidence type="ECO:0000256" key="3">
    <source>
        <dbReference type="ARBA" id="ARBA00022507"/>
    </source>
</evidence>
<evidence type="ECO:0000256" key="10">
    <source>
        <dbReference type="SAM" id="Phobius"/>
    </source>
</evidence>
<dbReference type="GO" id="GO:0005886">
    <property type="term" value="C:plasma membrane"/>
    <property type="evidence" value="ECO:0007669"/>
    <property type="project" value="TreeGrafter"/>
</dbReference>
<dbReference type="Pfam" id="PF02076">
    <property type="entry name" value="STE3"/>
    <property type="match status" value="1"/>
</dbReference>
<evidence type="ECO:0000256" key="6">
    <source>
        <dbReference type="ARBA" id="ARBA00023040"/>
    </source>
</evidence>
<keyword evidence="6" id="KW-0297">G-protein coupled receptor</keyword>
<protein>
    <submittedName>
        <fullName evidence="11">Fungal pheromone STE3G-protein-coupled receptor</fullName>
    </submittedName>
</protein>
<comment type="similarity">
    <text evidence="2">Belongs to the G-protein coupled receptor 4 family.</text>
</comment>